<evidence type="ECO:0000256" key="1">
    <source>
        <dbReference type="ARBA" id="ARBA00005015"/>
    </source>
</evidence>
<evidence type="ECO:0000256" key="9">
    <source>
        <dbReference type="ARBA" id="ARBA00022777"/>
    </source>
</evidence>
<dbReference type="PANTHER" id="PTHR20861">
    <property type="entry name" value="HOMOSERINE/4-DIPHOSPHOCYTIDYL-2-C-METHYL-D-ERYTHRITOL KINASE"/>
    <property type="match status" value="1"/>
</dbReference>
<evidence type="ECO:0000256" key="5">
    <source>
        <dbReference type="ARBA" id="ARBA00022605"/>
    </source>
</evidence>
<keyword evidence="8 13" id="KW-0547">Nucleotide-binding</keyword>
<evidence type="ECO:0000313" key="17">
    <source>
        <dbReference type="Proteomes" id="UP000238358"/>
    </source>
</evidence>
<dbReference type="PRINTS" id="PR00958">
    <property type="entry name" value="HOMSERKINASE"/>
</dbReference>
<dbReference type="GO" id="GO:0005737">
    <property type="term" value="C:cytoplasm"/>
    <property type="evidence" value="ECO:0007669"/>
    <property type="project" value="UniProtKB-SubCell"/>
</dbReference>
<dbReference type="PIRSF" id="PIRSF000676">
    <property type="entry name" value="Homoser_kin"/>
    <property type="match status" value="1"/>
</dbReference>
<evidence type="ECO:0000256" key="11">
    <source>
        <dbReference type="ARBA" id="ARBA00049375"/>
    </source>
</evidence>
<dbReference type="GO" id="GO:0009088">
    <property type="term" value="P:threonine biosynthetic process"/>
    <property type="evidence" value="ECO:0007669"/>
    <property type="project" value="UniProtKB-UniRule"/>
</dbReference>
<name>A0A2S0M7J0_MEGEL</name>
<dbReference type="Gene3D" id="3.30.230.10">
    <property type="match status" value="1"/>
</dbReference>
<evidence type="ECO:0000256" key="13">
    <source>
        <dbReference type="HAMAP-Rule" id="MF_00384"/>
    </source>
</evidence>
<dbReference type="HAMAP" id="MF_00384">
    <property type="entry name" value="Homoser_kinase"/>
    <property type="match status" value="1"/>
</dbReference>
<accession>A0A2S0M7J0</accession>
<dbReference type="OrthoDB" id="9769912at2"/>
<evidence type="ECO:0000256" key="10">
    <source>
        <dbReference type="ARBA" id="ARBA00022840"/>
    </source>
</evidence>
<keyword evidence="9 13" id="KW-0418">Kinase</keyword>
<dbReference type="EC" id="2.7.1.39" evidence="3 13"/>
<dbReference type="PROSITE" id="PS00627">
    <property type="entry name" value="GHMP_KINASES_ATP"/>
    <property type="match status" value="1"/>
</dbReference>
<reference evidence="16 17" key="1">
    <citation type="journal article" date="2018" name="Genome Announc.">
        <title>Complete genomes of two Megasphaera elsdenii strains, NCIMB 702410 and ATCC 25940.</title>
        <authorList>
            <person name="Hatmaker E.A."/>
            <person name="O'Dell K."/>
            <person name="Riley L.A."/>
            <person name="Klingeman D.M."/>
            <person name="Guss A.M."/>
        </authorList>
    </citation>
    <scope>NUCLEOTIDE SEQUENCE [LARGE SCALE GENOMIC DNA]</scope>
    <source>
        <strain evidence="16 17">NCIMB702410</strain>
    </source>
</reference>
<dbReference type="InterPro" id="IPR020568">
    <property type="entry name" value="Ribosomal_Su5_D2-typ_SF"/>
</dbReference>
<dbReference type="PANTHER" id="PTHR20861:SF1">
    <property type="entry name" value="HOMOSERINE KINASE"/>
    <property type="match status" value="1"/>
</dbReference>
<evidence type="ECO:0000256" key="12">
    <source>
        <dbReference type="ARBA" id="ARBA00049954"/>
    </source>
</evidence>
<dbReference type="GO" id="GO:0005524">
    <property type="term" value="F:ATP binding"/>
    <property type="evidence" value="ECO:0007669"/>
    <property type="project" value="UniProtKB-UniRule"/>
</dbReference>
<evidence type="ECO:0000259" key="14">
    <source>
        <dbReference type="Pfam" id="PF00288"/>
    </source>
</evidence>
<feature type="domain" description="GHMP kinase N-terminal" evidence="14">
    <location>
        <begin position="63"/>
        <end position="146"/>
    </location>
</feature>
<keyword evidence="5 13" id="KW-0028">Amino-acid biosynthesis</keyword>
<comment type="subcellular location">
    <subcellularLocation>
        <location evidence="13">Cytoplasm</location>
    </subcellularLocation>
</comment>
<dbReference type="UniPathway" id="UPA00050">
    <property type="reaction ID" value="UER00064"/>
</dbReference>
<dbReference type="InterPro" id="IPR014721">
    <property type="entry name" value="Ribsml_uS5_D2-typ_fold_subgr"/>
</dbReference>
<dbReference type="InterPro" id="IPR006203">
    <property type="entry name" value="GHMP_knse_ATP-bd_CS"/>
</dbReference>
<keyword evidence="13" id="KW-0963">Cytoplasm</keyword>
<dbReference type="SUPFAM" id="SSF54211">
    <property type="entry name" value="Ribosomal protein S5 domain 2-like"/>
    <property type="match status" value="1"/>
</dbReference>
<dbReference type="Pfam" id="PF00288">
    <property type="entry name" value="GHMP_kinases_N"/>
    <property type="match status" value="1"/>
</dbReference>
<keyword evidence="6 13" id="KW-0808">Transferase</keyword>
<keyword evidence="7 13" id="KW-0791">Threonine biosynthesis</keyword>
<dbReference type="RefSeq" id="WP_027894917.1">
    <property type="nucleotide sequence ID" value="NZ_CP027569.1"/>
</dbReference>
<sequence>MTKTLHAQIPATSANVGSGFDAVGIALTLYNDIYFTEEPDKDTITVEVEGLGANTLPRDFNDNMVGQAMKAVAIKNRQPLPKGGTLRLVNAIPPSRGLGSSSAALVGGILIGNALTGGKMTREDMLTMATVLEGHPDNVAPAIYGGLSVSIMADGKTLTNSIPIDDDLSFITVSPEVEVSTEEARKALPKTIDYQSAVFNVSRVSFLVSSLFTKQYDRIAYGLQDKLHVPYRIRLIPSGDRVIQKAVEAGALGATISGSGSTLIAFATNQEVQIMDAMIDCFNDHGIAATGHILKCSNQGAKLVE</sequence>
<evidence type="ECO:0000259" key="15">
    <source>
        <dbReference type="Pfam" id="PF08544"/>
    </source>
</evidence>
<dbReference type="NCBIfam" id="NF002288">
    <property type="entry name" value="PRK01212.1-4"/>
    <property type="match status" value="1"/>
</dbReference>
<organism evidence="16 17">
    <name type="scientific">Megasphaera elsdenii</name>
    <dbReference type="NCBI Taxonomy" id="907"/>
    <lineage>
        <taxon>Bacteria</taxon>
        <taxon>Bacillati</taxon>
        <taxon>Bacillota</taxon>
        <taxon>Negativicutes</taxon>
        <taxon>Veillonellales</taxon>
        <taxon>Veillonellaceae</taxon>
        <taxon>Megasphaera</taxon>
    </lineage>
</organism>
<dbReference type="AlphaFoldDB" id="A0A2S0M7J0"/>
<dbReference type="NCBIfam" id="TIGR00191">
    <property type="entry name" value="thrB"/>
    <property type="match status" value="1"/>
</dbReference>
<keyword evidence="10 13" id="KW-0067">ATP-binding</keyword>
<comment type="function">
    <text evidence="12 13">Catalyzes the ATP-dependent phosphorylation of L-homoserine to L-homoserine phosphate.</text>
</comment>
<evidence type="ECO:0000256" key="4">
    <source>
        <dbReference type="ARBA" id="ARBA00017858"/>
    </source>
</evidence>
<evidence type="ECO:0000313" key="16">
    <source>
        <dbReference type="EMBL" id="AVO27396.1"/>
    </source>
</evidence>
<feature type="binding site" evidence="13">
    <location>
        <begin position="93"/>
        <end position="103"/>
    </location>
    <ligand>
        <name>ATP</name>
        <dbReference type="ChEBI" id="CHEBI:30616"/>
    </ligand>
</feature>
<dbReference type="InterPro" id="IPR006204">
    <property type="entry name" value="GHMP_kinase_N_dom"/>
</dbReference>
<evidence type="ECO:0000256" key="3">
    <source>
        <dbReference type="ARBA" id="ARBA00012078"/>
    </source>
</evidence>
<dbReference type="InterPro" id="IPR000870">
    <property type="entry name" value="Homoserine_kinase"/>
</dbReference>
<dbReference type="SUPFAM" id="SSF55060">
    <property type="entry name" value="GHMP Kinase, C-terminal domain"/>
    <property type="match status" value="1"/>
</dbReference>
<evidence type="ECO:0000256" key="6">
    <source>
        <dbReference type="ARBA" id="ARBA00022679"/>
    </source>
</evidence>
<protein>
    <recommendedName>
        <fullName evidence="4 13">Homoserine kinase</fullName>
        <shortName evidence="13">HK</shortName>
        <shortName evidence="13">HSK</shortName>
        <ecNumber evidence="3 13">2.7.1.39</ecNumber>
    </recommendedName>
</protein>
<dbReference type="InterPro" id="IPR013750">
    <property type="entry name" value="GHMP_kinase_C_dom"/>
</dbReference>
<evidence type="ECO:0000256" key="2">
    <source>
        <dbReference type="ARBA" id="ARBA00007370"/>
    </source>
</evidence>
<dbReference type="EMBL" id="CP027569">
    <property type="protein sequence ID" value="AVO27396.1"/>
    <property type="molecule type" value="Genomic_DNA"/>
</dbReference>
<dbReference type="Gene3D" id="3.30.70.890">
    <property type="entry name" value="GHMP kinase, C-terminal domain"/>
    <property type="match status" value="1"/>
</dbReference>
<evidence type="ECO:0000256" key="8">
    <source>
        <dbReference type="ARBA" id="ARBA00022741"/>
    </source>
</evidence>
<dbReference type="Proteomes" id="UP000238358">
    <property type="component" value="Chromosome"/>
</dbReference>
<comment type="similarity">
    <text evidence="2 13">Belongs to the GHMP kinase family. Homoserine kinase subfamily.</text>
</comment>
<dbReference type="Pfam" id="PF08544">
    <property type="entry name" value="GHMP_kinases_C"/>
    <property type="match status" value="1"/>
</dbReference>
<comment type="catalytic activity">
    <reaction evidence="11 13">
        <text>L-homoserine + ATP = O-phospho-L-homoserine + ADP + H(+)</text>
        <dbReference type="Rhea" id="RHEA:13985"/>
        <dbReference type="ChEBI" id="CHEBI:15378"/>
        <dbReference type="ChEBI" id="CHEBI:30616"/>
        <dbReference type="ChEBI" id="CHEBI:57476"/>
        <dbReference type="ChEBI" id="CHEBI:57590"/>
        <dbReference type="ChEBI" id="CHEBI:456216"/>
        <dbReference type="EC" id="2.7.1.39"/>
    </reaction>
</comment>
<evidence type="ECO:0000256" key="7">
    <source>
        <dbReference type="ARBA" id="ARBA00022697"/>
    </source>
</evidence>
<gene>
    <name evidence="13" type="primary">thrB</name>
    <name evidence="16" type="ORF">C6Y28_07185</name>
</gene>
<dbReference type="InterPro" id="IPR036554">
    <property type="entry name" value="GHMP_kinase_C_sf"/>
</dbReference>
<comment type="pathway">
    <text evidence="1 13">Amino-acid biosynthesis; L-threonine biosynthesis; L-threonine from L-aspartate: step 4/5.</text>
</comment>
<dbReference type="GO" id="GO:0004413">
    <property type="term" value="F:homoserine kinase activity"/>
    <property type="evidence" value="ECO:0007669"/>
    <property type="project" value="UniProtKB-UniRule"/>
</dbReference>
<feature type="domain" description="GHMP kinase C-terminal" evidence="15">
    <location>
        <begin position="228"/>
        <end position="273"/>
    </location>
</feature>
<proteinExistence type="inferred from homology"/>